<keyword evidence="1" id="KW-0175">Coiled coil</keyword>
<evidence type="ECO:0000313" key="3">
    <source>
        <dbReference type="Proteomes" id="UP000000391"/>
    </source>
</evidence>
<name>D7E9C1_METEZ</name>
<dbReference type="KEGG" id="mev:Metev_1334"/>
<feature type="coiled-coil region" evidence="1">
    <location>
        <begin position="43"/>
        <end position="73"/>
    </location>
</feature>
<evidence type="ECO:0000313" key="2">
    <source>
        <dbReference type="EMBL" id="ADI74193.1"/>
    </source>
</evidence>
<proteinExistence type="predicted"/>
<evidence type="ECO:0000256" key="1">
    <source>
        <dbReference type="SAM" id="Coils"/>
    </source>
</evidence>
<dbReference type="Proteomes" id="UP000000391">
    <property type="component" value="Chromosome"/>
</dbReference>
<keyword evidence="3" id="KW-1185">Reference proteome</keyword>
<organism evidence="2 3">
    <name type="scientific">Methanohalobium evestigatum (strain ATCC BAA-1072 / DSM 3721 / NBRC 107634 / OCM 161 / Z-7303)</name>
    <dbReference type="NCBI Taxonomy" id="644295"/>
    <lineage>
        <taxon>Archaea</taxon>
        <taxon>Methanobacteriati</taxon>
        <taxon>Methanobacteriota</taxon>
        <taxon>Stenosarchaea group</taxon>
        <taxon>Methanomicrobia</taxon>
        <taxon>Methanosarcinales</taxon>
        <taxon>Methanosarcinaceae</taxon>
        <taxon>Methanohalobium</taxon>
    </lineage>
</organism>
<dbReference type="EMBL" id="CP002069">
    <property type="protein sequence ID" value="ADI74193.1"/>
    <property type="molecule type" value="Genomic_DNA"/>
</dbReference>
<dbReference type="HOGENOM" id="CLU_059500_0_0_2"/>
<gene>
    <name evidence="2" type="ordered locus">Metev_1334</name>
</gene>
<dbReference type="RefSeq" id="WP_013194759.1">
    <property type="nucleotide sequence ID" value="NC_014253.1"/>
</dbReference>
<protein>
    <submittedName>
        <fullName evidence="2">Uncharacterized protein</fullName>
    </submittedName>
</protein>
<dbReference type="AlphaFoldDB" id="D7E9C1"/>
<reference evidence="2 3" key="1">
    <citation type="submission" date="2010-06" db="EMBL/GenBank/DDBJ databases">
        <title>Complete sequence chromosome of Methanohalobium evestigatum Z-7303.</title>
        <authorList>
            <consortium name="US DOE Joint Genome Institute"/>
            <person name="Lucas S."/>
            <person name="Copeland A."/>
            <person name="Lapidus A."/>
            <person name="Cheng J.-F."/>
            <person name="Bruce D."/>
            <person name="Goodwin L."/>
            <person name="Pitluck S."/>
            <person name="Saunders E."/>
            <person name="Detter J.C."/>
            <person name="Han C."/>
            <person name="Tapia R."/>
            <person name="Land M."/>
            <person name="Hauser L."/>
            <person name="Kyrpides N."/>
            <person name="Mikhailova N."/>
            <person name="Sieprawska-Lupa M."/>
            <person name="Whitman W.B."/>
            <person name="Anderson I."/>
            <person name="Woyke T."/>
        </authorList>
    </citation>
    <scope>NUCLEOTIDE SEQUENCE [LARGE SCALE GENOMIC DNA]</scope>
    <source>
        <strain evidence="3">ATCC BAA-1072 / DSM 3721 / NBRC 107634 / OCM 161 / Z-7303</strain>
    </source>
</reference>
<dbReference type="OrthoDB" id="124194at2157"/>
<sequence length="385" mass="44436">MAKYTYQDSTELPVQRDFIQDLQTFLDVTQKVIPLEKSAIETYNDTETRIKSLNKRINELERFEKNIKGYVEKLADDTDSEEIIEFKDAVVDTCSSYTNKWTQYLEEEIKSQKKQCENEIENIESQVYPALDPLFKGGIYGAREKYTGVVDDELRGKLTAELDGLQYESELTYEYELLSVRSIYGQLYIPFWSTSGLIHKENKVKNTDVSDYLLDSFSYNDGYLDAVFKNKKEGNSFRIMYDNNLYHIYCGDYNITEDSTLSNSLDMENIENFVSVLVDFILKNIRSQKLTSLLYVDKDAVKNNKIFDCLKNIAQQYGYIVTECLERGYVKNEITIKIHKSDGNRTEKYANINEIFNQLSSLGSEGIELAEILGIHNQDSGSSSV</sequence>
<accession>D7E9C1</accession>
<dbReference type="GeneID" id="9346968"/>